<gene>
    <name evidence="1" type="ORF">CA13_66900</name>
</gene>
<dbReference type="Proteomes" id="UP000315010">
    <property type="component" value="Unassembled WGS sequence"/>
</dbReference>
<proteinExistence type="predicted"/>
<protein>
    <recommendedName>
        <fullName evidence="3">Thioredoxin-like fold domain-containing protein</fullName>
    </recommendedName>
</protein>
<accession>A0A5C5YMY4</accession>
<evidence type="ECO:0000313" key="2">
    <source>
        <dbReference type="Proteomes" id="UP000315010"/>
    </source>
</evidence>
<dbReference type="AlphaFoldDB" id="A0A5C5YMY4"/>
<reference evidence="1 2" key="1">
    <citation type="submission" date="2019-02" db="EMBL/GenBank/DDBJ databases">
        <title>Deep-cultivation of Planctomycetes and their phenomic and genomic characterization uncovers novel biology.</title>
        <authorList>
            <person name="Wiegand S."/>
            <person name="Jogler M."/>
            <person name="Boedeker C."/>
            <person name="Pinto D."/>
            <person name="Vollmers J."/>
            <person name="Rivas-Marin E."/>
            <person name="Kohn T."/>
            <person name="Peeters S.H."/>
            <person name="Heuer A."/>
            <person name="Rast P."/>
            <person name="Oberbeckmann S."/>
            <person name="Bunk B."/>
            <person name="Jeske O."/>
            <person name="Meyerdierks A."/>
            <person name="Storesund J.E."/>
            <person name="Kallscheuer N."/>
            <person name="Luecker S."/>
            <person name="Lage O.M."/>
            <person name="Pohl T."/>
            <person name="Merkel B.J."/>
            <person name="Hornburger P."/>
            <person name="Mueller R.-W."/>
            <person name="Bruemmer F."/>
            <person name="Labrenz M."/>
            <person name="Spormann A.M."/>
            <person name="Op Den Camp H."/>
            <person name="Overmann J."/>
            <person name="Amann R."/>
            <person name="Jetten M.S.M."/>
            <person name="Mascher T."/>
            <person name="Medema M.H."/>
            <person name="Devos D.P."/>
            <person name="Kaster A.-K."/>
            <person name="Ovreas L."/>
            <person name="Rohde M."/>
            <person name="Galperin M.Y."/>
            <person name="Jogler C."/>
        </authorList>
    </citation>
    <scope>NUCLEOTIDE SEQUENCE [LARGE SCALE GENOMIC DNA]</scope>
    <source>
        <strain evidence="1 2">CA13</strain>
    </source>
</reference>
<comment type="caution">
    <text evidence="1">The sequence shown here is derived from an EMBL/GenBank/DDBJ whole genome shotgun (WGS) entry which is preliminary data.</text>
</comment>
<dbReference type="EMBL" id="SJPJ01000002">
    <property type="protein sequence ID" value="TWT76199.1"/>
    <property type="molecule type" value="Genomic_DNA"/>
</dbReference>
<sequence length="109" mass="12456">MSADAHNVRPTPTMMVFVDGKIEDTSSGLLRGDRSRAFLDRWGFTDSETQPVDADPTDDDLNPWSNPKRWERGLIWDRIDNAKGRFAWWSIGKWIETPVEEQQSSICGS</sequence>
<name>A0A5C5YMY4_9BACT</name>
<keyword evidence="2" id="KW-1185">Reference proteome</keyword>
<evidence type="ECO:0000313" key="1">
    <source>
        <dbReference type="EMBL" id="TWT76199.1"/>
    </source>
</evidence>
<organism evidence="1 2">
    <name type="scientific">Novipirellula herctigrandis</name>
    <dbReference type="NCBI Taxonomy" id="2527986"/>
    <lineage>
        <taxon>Bacteria</taxon>
        <taxon>Pseudomonadati</taxon>
        <taxon>Planctomycetota</taxon>
        <taxon>Planctomycetia</taxon>
        <taxon>Pirellulales</taxon>
        <taxon>Pirellulaceae</taxon>
        <taxon>Novipirellula</taxon>
    </lineage>
</organism>
<evidence type="ECO:0008006" key="3">
    <source>
        <dbReference type="Google" id="ProtNLM"/>
    </source>
</evidence>